<dbReference type="PRINTS" id="PR00260">
    <property type="entry name" value="CHEMTRNSDUCR"/>
</dbReference>
<dbReference type="Gene3D" id="1.10.287.950">
    <property type="entry name" value="Methyl-accepting chemotaxis protein"/>
    <property type="match status" value="1"/>
</dbReference>
<reference evidence="7 8" key="1">
    <citation type="journal article" date="2003" name="Proc. Natl. Acad. Sci. U.S.A.">
        <title>Complete genome sequence and analysis of Wolinella succinogenes.</title>
        <authorList>
            <person name="Baar C."/>
            <person name="Eppinger M."/>
            <person name="Raddatz G."/>
            <person name="Simon JM."/>
            <person name="Lanz C."/>
            <person name="Klimmek O."/>
            <person name="Nandakumar R."/>
            <person name="Gross R."/>
            <person name="Rosinus A."/>
            <person name="Keller H."/>
            <person name="Jagtap P."/>
            <person name="Linke B."/>
            <person name="Meyer F."/>
            <person name="Lederer H."/>
            <person name="Schuster S.C."/>
        </authorList>
    </citation>
    <scope>NUCLEOTIDE SEQUENCE [LARGE SCALE GENOMIC DNA]</scope>
    <source>
        <strain evidence="8">ATCC 29543 / DSM 1740 / CCUG 13145 / JCM 31913 / LMG 7466 / NCTC 11488 / FDC 602W</strain>
    </source>
</reference>
<evidence type="ECO:0000256" key="5">
    <source>
        <dbReference type="SAM" id="Phobius"/>
    </source>
</evidence>
<dbReference type="RefSeq" id="WP_011139484.1">
    <property type="nucleotide sequence ID" value="NC_005090.1"/>
</dbReference>
<dbReference type="SMART" id="SM00283">
    <property type="entry name" value="MA"/>
    <property type="match status" value="1"/>
</dbReference>
<feature type="domain" description="Methyl-accepting transducer" evidence="6">
    <location>
        <begin position="183"/>
        <end position="357"/>
    </location>
</feature>
<accession>Q7M8G5</accession>
<comment type="similarity">
    <text evidence="2">Belongs to the methyl-accepting chemotaxis (MCP) protein family.</text>
</comment>
<evidence type="ECO:0000313" key="7">
    <source>
        <dbReference type="EMBL" id="CAE10700.1"/>
    </source>
</evidence>
<organism evidence="8">
    <name type="scientific">Wolinella succinogenes (strain ATCC 29543 / DSM 1740 / CCUG 13145 / JCM 31913 / LMG 7466 / NCTC 11488 / FDC 602W)</name>
    <name type="common">Vibrio succinogenes</name>
    <dbReference type="NCBI Taxonomy" id="273121"/>
    <lineage>
        <taxon>Bacteria</taxon>
        <taxon>Pseudomonadati</taxon>
        <taxon>Campylobacterota</taxon>
        <taxon>Epsilonproteobacteria</taxon>
        <taxon>Campylobacterales</taxon>
        <taxon>Helicobacteraceae</taxon>
        <taxon>Wolinella</taxon>
    </lineage>
</organism>
<keyword evidence="4" id="KW-0175">Coiled coil</keyword>
<keyword evidence="8" id="KW-1185">Reference proteome</keyword>
<dbReference type="KEGG" id="wsu:WS1672"/>
<evidence type="ECO:0000313" key="8">
    <source>
        <dbReference type="Proteomes" id="UP000000422"/>
    </source>
</evidence>
<dbReference type="GO" id="GO:0007165">
    <property type="term" value="P:signal transduction"/>
    <property type="evidence" value="ECO:0007669"/>
    <property type="project" value="UniProtKB-KW"/>
</dbReference>
<evidence type="ECO:0000256" key="1">
    <source>
        <dbReference type="ARBA" id="ARBA00023224"/>
    </source>
</evidence>
<keyword evidence="5" id="KW-1133">Transmembrane helix</keyword>
<evidence type="ECO:0000256" key="2">
    <source>
        <dbReference type="ARBA" id="ARBA00029447"/>
    </source>
</evidence>
<proteinExistence type="inferred from homology"/>
<evidence type="ECO:0000259" key="6">
    <source>
        <dbReference type="PROSITE" id="PS50111"/>
    </source>
</evidence>
<dbReference type="eggNOG" id="COG0840">
    <property type="taxonomic scope" value="Bacteria"/>
</dbReference>
<protein>
    <submittedName>
        <fullName evidence="7">MCP-DOMAIN SIGNAL TRANSDUCTION PROTEIN</fullName>
    </submittedName>
</protein>
<keyword evidence="1 3" id="KW-0807">Transducer</keyword>
<dbReference type="InterPro" id="IPR004089">
    <property type="entry name" value="MCPsignal_dom"/>
</dbReference>
<gene>
    <name evidence="7" type="ordered locus">WS1672</name>
</gene>
<evidence type="ECO:0000256" key="4">
    <source>
        <dbReference type="SAM" id="Coils"/>
    </source>
</evidence>
<dbReference type="GO" id="GO:0016020">
    <property type="term" value="C:membrane"/>
    <property type="evidence" value="ECO:0007669"/>
    <property type="project" value="InterPro"/>
</dbReference>
<evidence type="ECO:0000256" key="3">
    <source>
        <dbReference type="PROSITE-ProRule" id="PRU00284"/>
    </source>
</evidence>
<dbReference type="PANTHER" id="PTHR32089:SF112">
    <property type="entry name" value="LYSOZYME-LIKE PROTEIN-RELATED"/>
    <property type="match status" value="1"/>
</dbReference>
<dbReference type="InterPro" id="IPR004090">
    <property type="entry name" value="Chemotax_Me-accpt_rcpt"/>
</dbReference>
<dbReference type="PANTHER" id="PTHR32089">
    <property type="entry name" value="METHYL-ACCEPTING CHEMOTAXIS PROTEIN MCPB"/>
    <property type="match status" value="1"/>
</dbReference>
<dbReference type="STRING" id="273121.WS1672"/>
<dbReference type="GO" id="GO:0006935">
    <property type="term" value="P:chemotaxis"/>
    <property type="evidence" value="ECO:0007669"/>
    <property type="project" value="InterPro"/>
</dbReference>
<dbReference type="SUPFAM" id="SSF58104">
    <property type="entry name" value="Methyl-accepting chemotaxis protein (MCP) signaling domain"/>
    <property type="match status" value="1"/>
</dbReference>
<keyword evidence="5" id="KW-0812">Transmembrane</keyword>
<name>Q7M8G5_WOLSU</name>
<sequence>MNNMSSLSKIQYANIISLVAFTVALVVEVIHYGFDYVRIISVANFALAWYMFVNIKKVQTTISTVARIVKDSEHGEFEGRITHINDGAELRELCWNLNNLLDQIEGFMREIKTSVEYARDKKFFRKALPEGLRGGFVVNIEGINLALDAMEENENFNRINALSKQLSDLSSENLNKGLKTMQDDLSSNIAMMAEMSKDITEITLQSQSSKEDIVKITAYISELMELIQNSNDTIKQFAQRSKDISGVIRLIVDIADQTNLLALNAAIEAARAGEHGRGFAVVADEVRNLADRTRKATTEISISIQTMQQDIDVIEDDSERITDLAKHSHEEVSSFKELFEKLEQEARRLSASSEDMENQIFMIVSKIDHIVYKANTYMSFTKGEKIQDFTREATSERLKDPDAMRRFGMIDSFKLIDSPRERINETIQASIKCIDEKTTLEKPEYIVSNLKIMEEESAKLFALLDSTLQKAHANIKAAA</sequence>
<dbReference type="Pfam" id="PF00015">
    <property type="entry name" value="MCPsignal"/>
    <property type="match status" value="1"/>
</dbReference>
<feature type="transmembrane region" description="Helical" evidence="5">
    <location>
        <begin position="12"/>
        <end position="30"/>
    </location>
</feature>
<feature type="coiled-coil region" evidence="4">
    <location>
        <begin position="332"/>
        <end position="359"/>
    </location>
</feature>
<dbReference type="Proteomes" id="UP000000422">
    <property type="component" value="Chromosome"/>
</dbReference>
<keyword evidence="5" id="KW-0472">Membrane</keyword>
<dbReference type="AlphaFoldDB" id="Q7M8G5"/>
<dbReference type="PROSITE" id="PS50111">
    <property type="entry name" value="CHEMOTAXIS_TRANSDUC_2"/>
    <property type="match status" value="1"/>
</dbReference>
<dbReference type="GO" id="GO:0004888">
    <property type="term" value="F:transmembrane signaling receptor activity"/>
    <property type="evidence" value="ECO:0007669"/>
    <property type="project" value="InterPro"/>
</dbReference>
<dbReference type="EMBL" id="BX571661">
    <property type="protein sequence ID" value="CAE10700.1"/>
    <property type="molecule type" value="Genomic_DNA"/>
</dbReference>
<dbReference type="HOGENOM" id="CLU_000445_21_3_7"/>